<dbReference type="GO" id="GO:0016758">
    <property type="term" value="F:hexosyltransferase activity"/>
    <property type="evidence" value="ECO:0007669"/>
    <property type="project" value="InterPro"/>
</dbReference>
<dbReference type="Proteomes" id="UP000326702">
    <property type="component" value="Chromosome"/>
</dbReference>
<keyword evidence="2" id="KW-1003">Cell membrane</keyword>
<feature type="transmembrane region" description="Helical" evidence="8">
    <location>
        <begin position="435"/>
        <end position="457"/>
    </location>
</feature>
<comment type="similarity">
    <text evidence="7">Belongs to the glycosyltransferase 87 family.</text>
</comment>
<comment type="subcellular location">
    <subcellularLocation>
        <location evidence="1">Cell membrane</location>
        <topology evidence="1">Multi-pass membrane protein</topology>
    </subcellularLocation>
</comment>
<feature type="transmembrane region" description="Helical" evidence="8">
    <location>
        <begin position="195"/>
        <end position="218"/>
    </location>
</feature>
<gene>
    <name evidence="9" type="ORF">KDY119_03621</name>
</gene>
<dbReference type="Pfam" id="PF09594">
    <property type="entry name" value="GT87"/>
    <property type="match status" value="1"/>
</dbReference>
<dbReference type="EMBL" id="CP045529">
    <property type="protein sequence ID" value="QFV00086.1"/>
    <property type="molecule type" value="Genomic_DNA"/>
</dbReference>
<feature type="transmembrane region" description="Helical" evidence="8">
    <location>
        <begin position="306"/>
        <end position="330"/>
    </location>
</feature>
<evidence type="ECO:0000256" key="1">
    <source>
        <dbReference type="ARBA" id="ARBA00004651"/>
    </source>
</evidence>
<dbReference type="AlphaFoldDB" id="A0A5P9QHZ6"/>
<keyword evidence="3" id="KW-0808">Transferase</keyword>
<evidence type="ECO:0000256" key="3">
    <source>
        <dbReference type="ARBA" id="ARBA00022679"/>
    </source>
</evidence>
<feature type="transmembrane region" description="Helical" evidence="8">
    <location>
        <begin position="69"/>
        <end position="88"/>
    </location>
</feature>
<feature type="transmembrane region" description="Helical" evidence="8">
    <location>
        <begin position="44"/>
        <end position="62"/>
    </location>
</feature>
<dbReference type="OrthoDB" id="3362857at2"/>
<organism evidence="9 10">
    <name type="scientific">Luteimicrobium xylanilyticum</name>
    <dbReference type="NCBI Taxonomy" id="1133546"/>
    <lineage>
        <taxon>Bacteria</taxon>
        <taxon>Bacillati</taxon>
        <taxon>Actinomycetota</taxon>
        <taxon>Actinomycetes</taxon>
        <taxon>Micrococcales</taxon>
        <taxon>Luteimicrobium</taxon>
    </lineage>
</organism>
<dbReference type="GO" id="GO:0005886">
    <property type="term" value="C:plasma membrane"/>
    <property type="evidence" value="ECO:0007669"/>
    <property type="project" value="UniProtKB-SubCell"/>
</dbReference>
<feature type="transmembrane region" description="Helical" evidence="8">
    <location>
        <begin position="350"/>
        <end position="373"/>
    </location>
</feature>
<feature type="transmembrane region" description="Helical" evidence="8">
    <location>
        <begin position="385"/>
        <end position="411"/>
    </location>
</feature>
<dbReference type="KEGG" id="lxl:KDY119_03621"/>
<sequence>MRHARPLSTAASTALAALAVVTVVAVVVVGTHVHGFAHADRGRALAAIGAGWVVLALALLALRRVPERAVVPLVVAGSVAVGLAALTGPPNLSTDSARYAWDGIVQDAGTSPYAYVPTDDALAPLRTDWLFPTPSGTDADGVAVCPAERIDPTTSVPSGEPLCTAINRSHVPTIYPPVAEAWFTAVRAPVPASAAYWPLQVGGFAVSLAITGGLLVALRRRGLGARWAAVWGWCPFVASEAVTNSHVDVLGAGLVLAATLASTRSAGARRALTTGALLGLAVATKLVPAIAGPPLLRRDGWRTAGVALATFVLVYVPYVAGAGTGVLGFLPGYLDEEGYDSGNRFALLGFLPGTTATVVAAALLGVLVAWCWWRADPDAPWHAQVVLVGGTLLLVSPSNAWYALLLVPLVALSHRWEWLVVPAALAVGELYPRMVAVRPAVGVALLVVLAVAVVRALRPARSFPRLVWSPA</sequence>
<accession>A0A5P9QHZ6</accession>
<evidence type="ECO:0000256" key="6">
    <source>
        <dbReference type="ARBA" id="ARBA00023136"/>
    </source>
</evidence>
<dbReference type="RefSeq" id="WP_051137032.1">
    <property type="nucleotide sequence ID" value="NZ_BAABIH010000009.1"/>
</dbReference>
<evidence type="ECO:0000256" key="5">
    <source>
        <dbReference type="ARBA" id="ARBA00022989"/>
    </source>
</evidence>
<name>A0A5P9QHZ6_9MICO</name>
<evidence type="ECO:0000256" key="7">
    <source>
        <dbReference type="ARBA" id="ARBA00024033"/>
    </source>
</evidence>
<dbReference type="InterPro" id="IPR018584">
    <property type="entry name" value="GT87"/>
</dbReference>
<proteinExistence type="inferred from homology"/>
<evidence type="ECO:0000313" key="9">
    <source>
        <dbReference type="EMBL" id="QFV00086.1"/>
    </source>
</evidence>
<keyword evidence="5 8" id="KW-1133">Transmembrane helix</keyword>
<evidence type="ECO:0000313" key="10">
    <source>
        <dbReference type="Proteomes" id="UP000326702"/>
    </source>
</evidence>
<evidence type="ECO:0008006" key="11">
    <source>
        <dbReference type="Google" id="ProtNLM"/>
    </source>
</evidence>
<evidence type="ECO:0000256" key="8">
    <source>
        <dbReference type="SAM" id="Phobius"/>
    </source>
</evidence>
<evidence type="ECO:0000256" key="2">
    <source>
        <dbReference type="ARBA" id="ARBA00022475"/>
    </source>
</evidence>
<keyword evidence="4 8" id="KW-0812">Transmembrane</keyword>
<evidence type="ECO:0000256" key="4">
    <source>
        <dbReference type="ARBA" id="ARBA00022692"/>
    </source>
</evidence>
<keyword evidence="6 8" id="KW-0472">Membrane</keyword>
<keyword evidence="10" id="KW-1185">Reference proteome</keyword>
<protein>
    <recommendedName>
        <fullName evidence="11">DUF2029 domain-containing protein</fullName>
    </recommendedName>
</protein>
<reference evidence="9 10" key="1">
    <citation type="submission" date="2019-10" db="EMBL/GenBank/DDBJ databases">
        <title>Genome sequence of Luteimicrobium xylanilyticum HY-24.</title>
        <authorList>
            <person name="Kim D.Y."/>
            <person name="Park H.-Y."/>
        </authorList>
    </citation>
    <scope>NUCLEOTIDE SEQUENCE [LARGE SCALE GENOMIC DNA]</scope>
    <source>
        <strain evidence="9 10">HY-24</strain>
    </source>
</reference>